<geneLocation type="mitochondrion" evidence="3"/>
<keyword evidence="2" id="KW-0472">Membrane</keyword>
<evidence type="ECO:0000256" key="1">
    <source>
        <dbReference type="SAM" id="MobiDB-lite"/>
    </source>
</evidence>
<reference evidence="3" key="1">
    <citation type="journal article" date="2011" name="Mol. Biol. Evol.">
        <title>Novel protein genes in animal mtDNA: a new sex determination system in freshwater mussels (Bivalvia: Unionoida)?</title>
        <authorList>
            <person name="Breton S."/>
            <person name="Stewart D.T."/>
            <person name="Shepardson S."/>
            <person name="Trdan R.J."/>
            <person name="Bogan A.E."/>
            <person name="Chapman E.G."/>
            <person name="Ruminas A.J."/>
            <person name="Piontkivska H."/>
            <person name="Hoeh W.R."/>
        </authorList>
    </citation>
    <scope>NUCLEOTIDE SEQUENCE</scope>
    <source>
        <strain evidence="3">H2594</strain>
        <strain evidence="4">H2595</strain>
        <strain evidence="5">H2596</strain>
    </source>
</reference>
<feature type="region of interest" description="Disordered" evidence="1">
    <location>
        <begin position="79"/>
        <end position="115"/>
    </location>
</feature>
<keyword evidence="2" id="KW-0812">Transmembrane</keyword>
<name>F4ZFV7_9BIVA</name>
<evidence type="ECO:0000256" key="2">
    <source>
        <dbReference type="SAM" id="Phobius"/>
    </source>
</evidence>
<dbReference type="AlphaFoldDB" id="F4ZFV7"/>
<dbReference type="EMBL" id="HM849533">
    <property type="protein sequence ID" value="AEC14192.1"/>
    <property type="molecule type" value="Genomic_DNA"/>
</dbReference>
<feature type="compositionally biased region" description="Polar residues" evidence="1">
    <location>
        <begin position="79"/>
        <end position="98"/>
    </location>
</feature>
<keyword evidence="2" id="KW-1133">Transmembrane helix</keyword>
<feature type="compositionally biased region" description="Polar residues" evidence="1">
    <location>
        <begin position="105"/>
        <end position="115"/>
    </location>
</feature>
<feature type="transmembrane region" description="Helical" evidence="2">
    <location>
        <begin position="44"/>
        <end position="61"/>
    </location>
</feature>
<dbReference type="EMBL" id="HM849531">
    <property type="protein sequence ID" value="AEC14190.1"/>
    <property type="molecule type" value="Genomic_DNA"/>
</dbReference>
<protein>
    <submittedName>
        <fullName evidence="3">Female-specific orf protein</fullName>
    </submittedName>
</protein>
<evidence type="ECO:0000313" key="4">
    <source>
        <dbReference type="EMBL" id="AEC14191.1"/>
    </source>
</evidence>
<organism evidence="3">
    <name type="scientific">Cambarunio iris</name>
    <dbReference type="NCBI Taxonomy" id="96919"/>
    <lineage>
        <taxon>Eukaryota</taxon>
        <taxon>Metazoa</taxon>
        <taxon>Spiralia</taxon>
        <taxon>Lophotrochozoa</taxon>
        <taxon>Mollusca</taxon>
        <taxon>Bivalvia</taxon>
        <taxon>Autobranchia</taxon>
        <taxon>Heteroconchia</taxon>
        <taxon>Palaeoheterodonta</taxon>
        <taxon>Unionida</taxon>
        <taxon>Unionoidea</taxon>
        <taxon>Unionidae</taxon>
        <taxon>Ambleminae</taxon>
        <taxon>Lampsilini</taxon>
        <taxon>Cambarunio</taxon>
    </lineage>
</organism>
<evidence type="ECO:0000313" key="5">
    <source>
        <dbReference type="EMBL" id="AEC14192.1"/>
    </source>
</evidence>
<evidence type="ECO:0000313" key="3">
    <source>
        <dbReference type="EMBL" id="AEC14190.1"/>
    </source>
</evidence>
<accession>F4ZFV7</accession>
<keyword evidence="3" id="KW-0496">Mitochondrion</keyword>
<proteinExistence type="predicted"/>
<sequence length="115" mass="12851">MSCFTCTLTFHVESAHSAFGYQRLTLVIKVKTRITNMLQPKTTQKLVVIFTTSLFLMILLLSPSYTMMLPKVPYTELSPTDNPLEENQPTNMPTTSTGCYPIKNSPASTNISDKV</sequence>
<dbReference type="EMBL" id="HM849532">
    <property type="protein sequence ID" value="AEC14191.1"/>
    <property type="molecule type" value="Genomic_DNA"/>
</dbReference>
<gene>
    <name evidence="3" type="primary">forf</name>
</gene>